<organism evidence="3 4">
    <name type="scientific">Extremus antarcticus</name>
    <dbReference type="NCBI Taxonomy" id="702011"/>
    <lineage>
        <taxon>Eukaryota</taxon>
        <taxon>Fungi</taxon>
        <taxon>Dikarya</taxon>
        <taxon>Ascomycota</taxon>
        <taxon>Pezizomycotina</taxon>
        <taxon>Dothideomycetes</taxon>
        <taxon>Dothideomycetidae</taxon>
        <taxon>Mycosphaerellales</taxon>
        <taxon>Extremaceae</taxon>
        <taxon>Extremus</taxon>
    </lineage>
</organism>
<feature type="transmembrane region" description="Helical" evidence="2">
    <location>
        <begin position="164"/>
        <end position="187"/>
    </location>
</feature>
<sequence length="271" mass="29448">MSSSSVSASISHAGPIPTSSSSSAQCYYPDGKTLAPDTPCRPADAESPCCRPDDFCMDNGLCYHRGVMSRGSCTDKYWRNSACPQYCRRDHTEGAQPLQPCDMLNGIFVCGTSNYDCPTGNRTFKVEGGNAFVLRPGQVASSPKDAVTIEPSTMISGRFSSAQMVAGIVGTGVPFLLLLLGALLVILKQRRKYKNAIASSHERAIESWKHDARSVSTTPNKAFDRRHGANAVELYSPNENEYEVYGDAIQAHELDARDRSSSIAKDTYVTR</sequence>
<comment type="caution">
    <text evidence="3">The sequence shown here is derived from an EMBL/GenBank/DDBJ whole genome shotgun (WGS) entry which is preliminary data.</text>
</comment>
<feature type="compositionally biased region" description="Low complexity" evidence="1">
    <location>
        <begin position="1"/>
        <end position="11"/>
    </location>
</feature>
<proteinExistence type="predicted"/>
<dbReference type="AlphaFoldDB" id="A0AAJ0GGH4"/>
<evidence type="ECO:0000256" key="1">
    <source>
        <dbReference type="SAM" id="MobiDB-lite"/>
    </source>
</evidence>
<accession>A0AAJ0GGH4</accession>
<protein>
    <submittedName>
        <fullName evidence="3">Uncharacterized protein</fullName>
    </submittedName>
</protein>
<dbReference type="EMBL" id="JAWDJX010000004">
    <property type="protein sequence ID" value="KAK3057082.1"/>
    <property type="molecule type" value="Genomic_DNA"/>
</dbReference>
<keyword evidence="2" id="KW-1133">Transmembrane helix</keyword>
<evidence type="ECO:0000313" key="4">
    <source>
        <dbReference type="Proteomes" id="UP001271007"/>
    </source>
</evidence>
<evidence type="ECO:0000313" key="3">
    <source>
        <dbReference type="EMBL" id="KAK3057082.1"/>
    </source>
</evidence>
<keyword evidence="2" id="KW-0472">Membrane</keyword>
<feature type="region of interest" description="Disordered" evidence="1">
    <location>
        <begin position="1"/>
        <end position="24"/>
    </location>
</feature>
<reference evidence="3" key="1">
    <citation type="submission" date="2023-04" db="EMBL/GenBank/DDBJ databases">
        <title>Black Yeasts Isolated from many extreme environments.</title>
        <authorList>
            <person name="Coleine C."/>
            <person name="Stajich J.E."/>
            <person name="Selbmann L."/>
        </authorList>
    </citation>
    <scope>NUCLEOTIDE SEQUENCE</scope>
    <source>
        <strain evidence="3">CCFEE 5312</strain>
    </source>
</reference>
<keyword evidence="2" id="KW-0812">Transmembrane</keyword>
<evidence type="ECO:0000256" key="2">
    <source>
        <dbReference type="SAM" id="Phobius"/>
    </source>
</evidence>
<keyword evidence="4" id="KW-1185">Reference proteome</keyword>
<gene>
    <name evidence="3" type="ORF">LTR09_002120</name>
</gene>
<dbReference type="Proteomes" id="UP001271007">
    <property type="component" value="Unassembled WGS sequence"/>
</dbReference>
<name>A0AAJ0GGH4_9PEZI</name>